<keyword evidence="4" id="KW-1185">Reference proteome</keyword>
<protein>
    <submittedName>
        <fullName evidence="3">Metallo-beta-lactamase class B</fullName>
    </submittedName>
</protein>
<dbReference type="PANTHER" id="PTHR42951">
    <property type="entry name" value="METALLO-BETA-LACTAMASE DOMAIN-CONTAINING"/>
    <property type="match status" value="1"/>
</dbReference>
<evidence type="ECO:0000256" key="1">
    <source>
        <dbReference type="SAM" id="SignalP"/>
    </source>
</evidence>
<dbReference type="NCBIfam" id="NF033105">
    <property type="entry name" value="bla_subclass_B3"/>
    <property type="match status" value="1"/>
</dbReference>
<sequence>MRANILHTIGMTLALTAIQPARAQDAVKCTSCDEWNKPAAPFNIYGNAWYVGTAGLSAVLVTGPQGHVLLDGALPQSAPLIQKNIEALGFKMKDVKLILNSHAHFDHAGGIAALQKASGATVAHSPHGAQVLRDGTPGTDDPQYDPNDRFYIPKVTQVKEVADGETLSVGPLRLTVHHTPGHTPGGTTWTWQSCEGSKCLDIVYADSLTPVSTDGFYYSGGAGYPERAASFRSTIAKVANLKCDIVVAAHPSATDAFAKAVAKTAQANAFIDPEGCRKLAAGASRHFDVRLRKERDEKAKAGAR</sequence>
<dbReference type="Pfam" id="PF00753">
    <property type="entry name" value="Lactamase_B"/>
    <property type="match status" value="1"/>
</dbReference>
<name>A0A1I1NRT7_9BURK</name>
<dbReference type="RefSeq" id="WP_229408851.1">
    <property type="nucleotide sequence ID" value="NZ_FOLD01000014.1"/>
</dbReference>
<feature type="chain" id="PRO_5011549230" evidence="1">
    <location>
        <begin position="24"/>
        <end position="304"/>
    </location>
</feature>
<organism evidence="3 4">
    <name type="scientific">Massilia yuzhufengensis</name>
    <dbReference type="NCBI Taxonomy" id="1164594"/>
    <lineage>
        <taxon>Bacteria</taxon>
        <taxon>Pseudomonadati</taxon>
        <taxon>Pseudomonadota</taxon>
        <taxon>Betaproteobacteria</taxon>
        <taxon>Burkholderiales</taxon>
        <taxon>Oxalobacteraceae</taxon>
        <taxon>Telluria group</taxon>
        <taxon>Massilia</taxon>
    </lineage>
</organism>
<dbReference type="NCBIfam" id="NF012229">
    <property type="entry name" value="bla_class_B_core"/>
    <property type="match status" value="1"/>
</dbReference>
<feature type="domain" description="Metallo-beta-lactamase" evidence="2">
    <location>
        <begin position="55"/>
        <end position="250"/>
    </location>
</feature>
<proteinExistence type="predicted"/>
<evidence type="ECO:0000313" key="3">
    <source>
        <dbReference type="EMBL" id="SFD00002.1"/>
    </source>
</evidence>
<dbReference type="EMBL" id="FOLD01000014">
    <property type="protein sequence ID" value="SFD00002.1"/>
    <property type="molecule type" value="Genomic_DNA"/>
</dbReference>
<dbReference type="Gene3D" id="3.60.15.10">
    <property type="entry name" value="Ribonuclease Z/Hydroxyacylglutathione hydrolase-like"/>
    <property type="match status" value="1"/>
</dbReference>
<dbReference type="PANTHER" id="PTHR42951:SF17">
    <property type="entry name" value="METALLO-BETA-LACTAMASE DOMAIN-CONTAINING PROTEIN"/>
    <property type="match status" value="1"/>
</dbReference>
<dbReference type="InterPro" id="IPR001279">
    <property type="entry name" value="Metallo-B-lactamas"/>
</dbReference>
<reference evidence="4" key="1">
    <citation type="submission" date="2016-10" db="EMBL/GenBank/DDBJ databases">
        <authorList>
            <person name="Varghese N."/>
            <person name="Submissions S."/>
        </authorList>
    </citation>
    <scope>NUCLEOTIDE SEQUENCE [LARGE SCALE GENOMIC DNA]</scope>
    <source>
        <strain evidence="4">CGMCC 1.12041</strain>
    </source>
</reference>
<evidence type="ECO:0000259" key="2">
    <source>
        <dbReference type="SMART" id="SM00849"/>
    </source>
</evidence>
<feature type="signal peptide" evidence="1">
    <location>
        <begin position="1"/>
        <end position="23"/>
    </location>
</feature>
<dbReference type="STRING" id="1164594.SAMN05216204_1145"/>
<dbReference type="SUPFAM" id="SSF56281">
    <property type="entry name" value="Metallo-hydrolase/oxidoreductase"/>
    <property type="match status" value="1"/>
</dbReference>
<gene>
    <name evidence="3" type="ORF">SAMN05216204_1145</name>
</gene>
<dbReference type="InterPro" id="IPR050855">
    <property type="entry name" value="NDM-1-like"/>
</dbReference>
<evidence type="ECO:0000313" key="4">
    <source>
        <dbReference type="Proteomes" id="UP000198639"/>
    </source>
</evidence>
<dbReference type="SMART" id="SM00849">
    <property type="entry name" value="Lactamase_B"/>
    <property type="match status" value="1"/>
</dbReference>
<dbReference type="Proteomes" id="UP000198639">
    <property type="component" value="Unassembled WGS sequence"/>
</dbReference>
<keyword evidence="1" id="KW-0732">Signal</keyword>
<dbReference type="InterPro" id="IPR036866">
    <property type="entry name" value="RibonucZ/Hydroxyglut_hydro"/>
</dbReference>
<accession>A0A1I1NRT7</accession>
<dbReference type="AlphaFoldDB" id="A0A1I1NRT7"/>